<organism evidence="2 3">
    <name type="scientific">Candidatus Magasanikbacteria bacterium RIFOXYD1_FULL_40_23</name>
    <dbReference type="NCBI Taxonomy" id="1798705"/>
    <lineage>
        <taxon>Bacteria</taxon>
        <taxon>Candidatus Magasanikiibacteriota</taxon>
    </lineage>
</organism>
<feature type="transmembrane region" description="Helical" evidence="1">
    <location>
        <begin position="40"/>
        <end position="61"/>
    </location>
</feature>
<evidence type="ECO:0000313" key="3">
    <source>
        <dbReference type="Proteomes" id="UP000176634"/>
    </source>
</evidence>
<gene>
    <name evidence="2" type="ORF">A2563_00055</name>
</gene>
<keyword evidence="1" id="KW-0812">Transmembrane</keyword>
<evidence type="ECO:0000256" key="1">
    <source>
        <dbReference type="SAM" id="Phobius"/>
    </source>
</evidence>
<dbReference type="STRING" id="1798705.A2563_00055"/>
<evidence type="ECO:0000313" key="2">
    <source>
        <dbReference type="EMBL" id="OGH92222.1"/>
    </source>
</evidence>
<dbReference type="EMBL" id="MFRA01000007">
    <property type="protein sequence ID" value="OGH92222.1"/>
    <property type="molecule type" value="Genomic_DNA"/>
</dbReference>
<dbReference type="Proteomes" id="UP000176634">
    <property type="component" value="Unassembled WGS sequence"/>
</dbReference>
<keyword evidence="1" id="KW-1133">Transmembrane helix</keyword>
<proteinExistence type="predicted"/>
<feature type="transmembrane region" description="Helical" evidence="1">
    <location>
        <begin position="6"/>
        <end position="28"/>
    </location>
</feature>
<keyword evidence="1" id="KW-0472">Membrane</keyword>
<name>A0A1F6P7U2_9BACT</name>
<accession>A0A1F6P7U2</accession>
<dbReference type="AlphaFoldDB" id="A0A1F6P7U2"/>
<protein>
    <submittedName>
        <fullName evidence="2">Uncharacterized protein</fullName>
    </submittedName>
</protein>
<comment type="caution">
    <text evidence="2">The sequence shown here is derived from an EMBL/GenBank/DDBJ whole genome shotgun (WGS) entry which is preliminary data.</text>
</comment>
<sequence>MEALYSILLYVAPAYAVASLPIAIYLYRNVIVNCSLITRLIFYIFFILSFSAAVLLSGNLYNVIADPNW</sequence>
<reference evidence="2 3" key="1">
    <citation type="journal article" date="2016" name="Nat. Commun.">
        <title>Thousands of microbial genomes shed light on interconnected biogeochemical processes in an aquifer system.</title>
        <authorList>
            <person name="Anantharaman K."/>
            <person name="Brown C.T."/>
            <person name="Hug L.A."/>
            <person name="Sharon I."/>
            <person name="Castelle C.J."/>
            <person name="Probst A.J."/>
            <person name="Thomas B.C."/>
            <person name="Singh A."/>
            <person name="Wilkins M.J."/>
            <person name="Karaoz U."/>
            <person name="Brodie E.L."/>
            <person name="Williams K.H."/>
            <person name="Hubbard S.S."/>
            <person name="Banfield J.F."/>
        </authorList>
    </citation>
    <scope>NUCLEOTIDE SEQUENCE [LARGE SCALE GENOMIC DNA]</scope>
</reference>